<dbReference type="PROSITE" id="PS50977">
    <property type="entry name" value="HTH_TETR_2"/>
    <property type="match status" value="1"/>
</dbReference>
<dbReference type="PRINTS" id="PR00455">
    <property type="entry name" value="HTHTETR"/>
</dbReference>
<evidence type="ECO:0000256" key="4">
    <source>
        <dbReference type="PROSITE-ProRule" id="PRU00335"/>
    </source>
</evidence>
<keyword evidence="7" id="KW-1185">Reference proteome</keyword>
<name>A0ABU2C1V0_9ACTN</name>
<dbReference type="PANTHER" id="PTHR30055:SF174">
    <property type="entry name" value="TRANSCRIPTIONAL REGULATORY PROTEIN (PROBABLY TETR-FAMILY)-RELATED"/>
    <property type="match status" value="1"/>
</dbReference>
<dbReference type="InterPro" id="IPR001387">
    <property type="entry name" value="Cro/C1-type_HTH"/>
</dbReference>
<proteinExistence type="predicted"/>
<dbReference type="CDD" id="cd00093">
    <property type="entry name" value="HTH_XRE"/>
    <property type="match status" value="1"/>
</dbReference>
<dbReference type="RefSeq" id="WP_310306500.1">
    <property type="nucleotide sequence ID" value="NZ_BAAAPS010000006.1"/>
</dbReference>
<feature type="domain" description="HTH tetR-type" evidence="5">
    <location>
        <begin position="9"/>
        <end position="69"/>
    </location>
</feature>
<dbReference type="InterPro" id="IPR001647">
    <property type="entry name" value="HTH_TetR"/>
</dbReference>
<keyword evidence="2 4" id="KW-0238">DNA-binding</keyword>
<organism evidence="6 7">
    <name type="scientific">Nocardioides marmoribigeumensis</name>
    <dbReference type="NCBI Taxonomy" id="433649"/>
    <lineage>
        <taxon>Bacteria</taxon>
        <taxon>Bacillati</taxon>
        <taxon>Actinomycetota</taxon>
        <taxon>Actinomycetes</taxon>
        <taxon>Propionibacteriales</taxon>
        <taxon>Nocardioidaceae</taxon>
        <taxon>Nocardioides</taxon>
    </lineage>
</organism>
<dbReference type="Pfam" id="PF21943">
    <property type="entry name" value="TetR_C_46"/>
    <property type="match status" value="1"/>
</dbReference>
<evidence type="ECO:0000313" key="7">
    <source>
        <dbReference type="Proteomes" id="UP001183648"/>
    </source>
</evidence>
<protein>
    <submittedName>
        <fullName evidence="6">AcrR family transcriptional regulator</fullName>
    </submittedName>
</protein>
<dbReference type="InterPro" id="IPR009057">
    <property type="entry name" value="Homeodomain-like_sf"/>
</dbReference>
<evidence type="ECO:0000256" key="1">
    <source>
        <dbReference type="ARBA" id="ARBA00023015"/>
    </source>
</evidence>
<evidence type="ECO:0000313" key="6">
    <source>
        <dbReference type="EMBL" id="MDR7364649.1"/>
    </source>
</evidence>
<dbReference type="Gene3D" id="1.10.357.10">
    <property type="entry name" value="Tetracycline Repressor, domain 2"/>
    <property type="match status" value="1"/>
</dbReference>
<dbReference type="Pfam" id="PF00440">
    <property type="entry name" value="TetR_N"/>
    <property type="match status" value="1"/>
</dbReference>
<reference evidence="6 7" key="1">
    <citation type="submission" date="2023-07" db="EMBL/GenBank/DDBJ databases">
        <title>Sequencing the genomes of 1000 actinobacteria strains.</title>
        <authorList>
            <person name="Klenk H.-P."/>
        </authorList>
    </citation>
    <scope>NUCLEOTIDE SEQUENCE [LARGE SCALE GENOMIC DNA]</scope>
    <source>
        <strain evidence="6 7">DSM 19426</strain>
    </source>
</reference>
<evidence type="ECO:0000256" key="3">
    <source>
        <dbReference type="ARBA" id="ARBA00023163"/>
    </source>
</evidence>
<comment type="caution">
    <text evidence="6">The sequence shown here is derived from an EMBL/GenBank/DDBJ whole genome shotgun (WGS) entry which is preliminary data.</text>
</comment>
<dbReference type="Proteomes" id="UP001183648">
    <property type="component" value="Unassembled WGS sequence"/>
</dbReference>
<dbReference type="InterPro" id="IPR054129">
    <property type="entry name" value="DesT_TetR_C"/>
</dbReference>
<sequence length="202" mass="22312">MTRTRLSPVERRAQLLDLGMVLLAERGLDDLSIDVLAEHAGISRGLLYHYFSDKRDFHLAVLRRMSEEVVAITAPPTGGTPMTRMMASLEAYVGFVGTNRAAYASFLRAARSGDAEFHQIYEESRTALLDRIFEVSDAEELAALGLYDDPRGHLLVRGWSALVEETVMAWLEDPAGLSREELLTLLTAALPGITLAVQPTPR</sequence>
<dbReference type="InterPro" id="IPR050109">
    <property type="entry name" value="HTH-type_TetR-like_transc_reg"/>
</dbReference>
<dbReference type="PANTHER" id="PTHR30055">
    <property type="entry name" value="HTH-TYPE TRANSCRIPTIONAL REGULATOR RUTR"/>
    <property type="match status" value="1"/>
</dbReference>
<evidence type="ECO:0000256" key="2">
    <source>
        <dbReference type="ARBA" id="ARBA00023125"/>
    </source>
</evidence>
<feature type="DNA-binding region" description="H-T-H motif" evidence="4">
    <location>
        <begin position="32"/>
        <end position="51"/>
    </location>
</feature>
<accession>A0ABU2C1V0</accession>
<evidence type="ECO:0000259" key="5">
    <source>
        <dbReference type="PROSITE" id="PS50977"/>
    </source>
</evidence>
<keyword evidence="3" id="KW-0804">Transcription</keyword>
<dbReference type="SUPFAM" id="SSF46689">
    <property type="entry name" value="Homeodomain-like"/>
    <property type="match status" value="1"/>
</dbReference>
<keyword evidence="1" id="KW-0805">Transcription regulation</keyword>
<gene>
    <name evidence="6" type="ORF">J2S63_004202</name>
</gene>
<dbReference type="EMBL" id="JAVDYG010000001">
    <property type="protein sequence ID" value="MDR7364649.1"/>
    <property type="molecule type" value="Genomic_DNA"/>
</dbReference>